<dbReference type="CDD" id="cd08556">
    <property type="entry name" value="GDPD"/>
    <property type="match status" value="1"/>
</dbReference>
<proteinExistence type="predicted"/>
<dbReference type="InterPro" id="IPR017946">
    <property type="entry name" value="PLC-like_Pdiesterase_TIM-brl"/>
</dbReference>
<keyword evidence="2" id="KW-0378">Hydrolase</keyword>
<dbReference type="PANTHER" id="PTHR46211:SF1">
    <property type="entry name" value="GLYCEROPHOSPHODIESTER PHOSPHODIESTERASE, CYTOPLASMIC"/>
    <property type="match status" value="1"/>
</dbReference>
<evidence type="ECO:0000259" key="1">
    <source>
        <dbReference type="PROSITE" id="PS51704"/>
    </source>
</evidence>
<dbReference type="GO" id="GO:0006629">
    <property type="term" value="P:lipid metabolic process"/>
    <property type="evidence" value="ECO:0007669"/>
    <property type="project" value="InterPro"/>
</dbReference>
<dbReference type="OrthoDB" id="9758957at2"/>
<feature type="domain" description="GP-PDE" evidence="1">
    <location>
        <begin position="1"/>
        <end position="220"/>
    </location>
</feature>
<dbReference type="InterPro" id="IPR030395">
    <property type="entry name" value="GP_PDE_dom"/>
</dbReference>
<dbReference type="EMBL" id="AP012057">
    <property type="protein sequence ID" value="BAN01303.1"/>
    <property type="molecule type" value="Genomic_DNA"/>
</dbReference>
<dbReference type="SUPFAM" id="SSF51695">
    <property type="entry name" value="PLC-like phosphodiesterases"/>
    <property type="match status" value="1"/>
</dbReference>
<dbReference type="EC" id="3.1.4.46" evidence="2"/>
<organism evidence="2 3">
    <name type="scientific">Ilumatobacter coccineus (strain NBRC 103263 / KCTC 29153 / YM16-304)</name>
    <dbReference type="NCBI Taxonomy" id="1313172"/>
    <lineage>
        <taxon>Bacteria</taxon>
        <taxon>Bacillati</taxon>
        <taxon>Actinomycetota</taxon>
        <taxon>Acidimicrobiia</taxon>
        <taxon>Acidimicrobiales</taxon>
        <taxon>Ilumatobacteraceae</taxon>
        <taxon>Ilumatobacter</taxon>
    </lineage>
</organism>
<name>A0A6C7E3U5_ILUCY</name>
<dbReference type="RefSeq" id="WP_015440550.1">
    <property type="nucleotide sequence ID" value="NC_020520.1"/>
</dbReference>
<dbReference type="GO" id="GO:0008889">
    <property type="term" value="F:glycerophosphodiester phosphodiesterase activity"/>
    <property type="evidence" value="ECO:0007669"/>
    <property type="project" value="UniProtKB-EC"/>
</dbReference>
<dbReference type="PROSITE" id="PS51704">
    <property type="entry name" value="GP_PDE"/>
    <property type="match status" value="1"/>
</dbReference>
<accession>A0A6C7E3U5</accession>
<protein>
    <submittedName>
        <fullName evidence="2">Putative glycerophosphoryl diester phosphodiesterase</fullName>
        <ecNumber evidence="2">3.1.4.46</ecNumber>
    </submittedName>
</protein>
<evidence type="ECO:0000313" key="2">
    <source>
        <dbReference type="EMBL" id="BAN01303.1"/>
    </source>
</evidence>
<reference evidence="2 3" key="1">
    <citation type="journal article" date="2013" name="Int. J. Syst. Evol. Microbiol.">
        <title>Ilumatobacter nonamiense sp. nov. and Ilumatobacter coccineum sp. nov., isolated from seashore sand.</title>
        <authorList>
            <person name="Matsumoto A."/>
            <person name="Kasai H."/>
            <person name="Matsuo Y."/>
            <person name="Shizuri Y."/>
            <person name="Ichikawa N."/>
            <person name="Fujita N."/>
            <person name="Omura S."/>
            <person name="Takahashi Y."/>
        </authorList>
    </citation>
    <scope>NUCLEOTIDE SEQUENCE [LARGE SCALE GENOMIC DNA]</scope>
    <source>
        <strain evidence="3">NBRC 103263 / KCTC 29153 / YM16-304</strain>
    </source>
</reference>
<dbReference type="Pfam" id="PF03009">
    <property type="entry name" value="GDPD"/>
    <property type="match status" value="2"/>
</dbReference>
<gene>
    <name evidence="2" type="primary">ugpQ</name>
    <name evidence="2" type="ORF">YM304_09890</name>
</gene>
<sequence length="237" mass="25774">MNIVGHRGASVAEPENTPAAFATADRMGADGVELDVRSAPDGHGAQRLVVFHNPLPDEQDALDAMPSFDDVLEACGERMLINVEIKNSVDDGGFDPTMSMVAPIIEAMRRHDGDRLDRWLISSFSIETVDHCRLVAPEFATAYLVEVLTDEVIQTAADRGHRAVHPWHGLLDAERVATAHDAGLAVNVWTCNEPARLIELSDMGVDGVCTDVPDVARTALGRVADDFVQPTWNLRTD</sequence>
<dbReference type="AlphaFoldDB" id="A0A6C7E3U5"/>
<dbReference type="PANTHER" id="PTHR46211">
    <property type="entry name" value="GLYCEROPHOSPHORYL DIESTER PHOSPHODIESTERASE"/>
    <property type="match status" value="1"/>
</dbReference>
<evidence type="ECO:0000313" key="3">
    <source>
        <dbReference type="Proteomes" id="UP000011863"/>
    </source>
</evidence>
<dbReference type="Proteomes" id="UP000011863">
    <property type="component" value="Chromosome"/>
</dbReference>
<keyword evidence="3" id="KW-1185">Reference proteome</keyword>
<dbReference type="KEGG" id="aym:YM304_09890"/>
<dbReference type="Gene3D" id="3.20.20.190">
    <property type="entry name" value="Phosphatidylinositol (PI) phosphodiesterase"/>
    <property type="match status" value="2"/>
</dbReference>